<dbReference type="InterPro" id="IPR046331">
    <property type="entry name" value="GPAM1-like"/>
</dbReference>
<dbReference type="Proteomes" id="UP000007796">
    <property type="component" value="Unassembled WGS sequence"/>
</dbReference>
<feature type="region of interest" description="Disordered" evidence="1">
    <location>
        <begin position="1"/>
        <end position="183"/>
    </location>
</feature>
<feature type="compositionally biased region" description="Acidic residues" evidence="1">
    <location>
        <begin position="134"/>
        <end position="143"/>
    </location>
</feature>
<reference evidence="3 4" key="1">
    <citation type="journal article" date="2011" name="Proc. Natl. Acad. Sci. U.S.A.">
        <title>Genome and transcriptome analyses of the mountain pine beetle-fungal symbiont Grosmannia clavigera, a lodgepole pine pathogen.</title>
        <authorList>
            <person name="DiGuistini S."/>
            <person name="Wang Y."/>
            <person name="Liao N.Y."/>
            <person name="Taylor G."/>
            <person name="Tanguay P."/>
            <person name="Feau N."/>
            <person name="Henrissat B."/>
            <person name="Chan S.K."/>
            <person name="Hesse-Orce U."/>
            <person name="Alamouti S.M."/>
            <person name="Tsui C.K.M."/>
            <person name="Docking R.T."/>
            <person name="Levasseur A."/>
            <person name="Haridas S."/>
            <person name="Robertson G."/>
            <person name="Birol I."/>
            <person name="Holt R.A."/>
            <person name="Marra M.A."/>
            <person name="Hamelin R.C."/>
            <person name="Hirst M."/>
            <person name="Jones S.J.M."/>
            <person name="Bohlmann J."/>
            <person name="Breuil C."/>
        </authorList>
    </citation>
    <scope>NUCLEOTIDE SEQUENCE [LARGE SCALE GENOMIC DNA]</scope>
    <source>
        <strain evidence="4">kw1407 / UAMH 11150</strain>
    </source>
</reference>
<dbReference type="EMBL" id="GL629735">
    <property type="protein sequence ID" value="EFX06085.1"/>
    <property type="molecule type" value="Genomic_DNA"/>
</dbReference>
<dbReference type="PANTHER" id="PTHR46370">
    <property type="entry name" value="GPALPP MOTIFS-CONTAINING PROTEIN 1"/>
    <property type="match status" value="1"/>
</dbReference>
<feature type="compositionally biased region" description="Basic and acidic residues" evidence="1">
    <location>
        <begin position="375"/>
        <end position="393"/>
    </location>
</feature>
<organism evidence="4">
    <name type="scientific">Grosmannia clavigera (strain kw1407 / UAMH 11150)</name>
    <name type="common">Blue stain fungus</name>
    <name type="synonym">Graphiocladiella clavigera</name>
    <dbReference type="NCBI Taxonomy" id="655863"/>
    <lineage>
        <taxon>Eukaryota</taxon>
        <taxon>Fungi</taxon>
        <taxon>Dikarya</taxon>
        <taxon>Ascomycota</taxon>
        <taxon>Pezizomycotina</taxon>
        <taxon>Sordariomycetes</taxon>
        <taxon>Sordariomycetidae</taxon>
        <taxon>Ophiostomatales</taxon>
        <taxon>Ophiostomataceae</taxon>
        <taxon>Leptographium</taxon>
    </lineage>
</organism>
<dbReference type="AlphaFoldDB" id="F0XAI5"/>
<dbReference type="HOGENOM" id="CLU_544109_0_0_1"/>
<proteinExistence type="predicted"/>
<feature type="compositionally biased region" description="Basic and acidic residues" evidence="1">
    <location>
        <begin position="25"/>
        <end position="34"/>
    </location>
</feature>
<feature type="compositionally biased region" description="Low complexity" evidence="1">
    <location>
        <begin position="249"/>
        <end position="262"/>
    </location>
</feature>
<evidence type="ECO:0000259" key="2">
    <source>
        <dbReference type="Pfam" id="PF12572"/>
    </source>
</evidence>
<evidence type="ECO:0000256" key="1">
    <source>
        <dbReference type="SAM" id="MobiDB-lite"/>
    </source>
</evidence>
<dbReference type="Pfam" id="PF12572">
    <property type="entry name" value="DUF3752"/>
    <property type="match status" value="2"/>
</dbReference>
<dbReference type="OrthoDB" id="73491at2759"/>
<feature type="domain" description="DUF3752" evidence="2">
    <location>
        <begin position="308"/>
        <end position="419"/>
    </location>
</feature>
<dbReference type="InterPro" id="IPR022226">
    <property type="entry name" value="DUF3752"/>
</dbReference>
<feature type="compositionally biased region" description="Acidic residues" evidence="1">
    <location>
        <begin position="50"/>
        <end position="59"/>
    </location>
</feature>
<accession>F0XAI5</accession>
<keyword evidence="4" id="KW-1185">Reference proteome</keyword>
<dbReference type="PANTHER" id="PTHR46370:SF1">
    <property type="entry name" value="GPALPP MOTIFS-CONTAINING PROTEIN 1"/>
    <property type="match status" value="1"/>
</dbReference>
<evidence type="ECO:0000313" key="3">
    <source>
        <dbReference type="EMBL" id="EFX06085.1"/>
    </source>
</evidence>
<protein>
    <recommendedName>
        <fullName evidence="2">DUF3752 domain-containing protein</fullName>
    </recommendedName>
</protein>
<dbReference type="InParanoid" id="F0XAI5"/>
<evidence type="ECO:0000313" key="4">
    <source>
        <dbReference type="Proteomes" id="UP000007796"/>
    </source>
</evidence>
<feature type="compositionally biased region" description="Basic residues" evidence="1">
    <location>
        <begin position="354"/>
        <end position="365"/>
    </location>
</feature>
<name>F0XAI5_GROCL</name>
<feature type="compositionally biased region" description="Pro residues" evidence="1">
    <location>
        <begin position="150"/>
        <end position="159"/>
    </location>
</feature>
<feature type="compositionally biased region" description="Basic and acidic residues" evidence="1">
    <location>
        <begin position="279"/>
        <end position="353"/>
    </location>
</feature>
<dbReference type="GeneID" id="25977334"/>
<dbReference type="RefSeq" id="XP_014175567.1">
    <property type="nucleotide sequence ID" value="XM_014320092.1"/>
</dbReference>
<feature type="domain" description="DUF3752" evidence="2">
    <location>
        <begin position="171"/>
        <end position="306"/>
    </location>
</feature>
<sequence>MSHIGPEMPPHLAKRKRTPEDEHDGDGSDREASRRVRRASPPQIAKPTNDEEIALDDDSDGIHVDPVLPEALPVSVTARPRMGPSMGPTLPPSSPAPKTGSDSASGSDSDSDSDYGPALPGTDSHSEAMAAYIEEQDAQEDDDARLYGVPRPPAGPDPDAPAQRDDWMLAPPTDDVGARAADPTKIRARKFATGRAANAVEARAVGGGAAASAIGSLWTETIEQKSRRLADTVLGRAPDPTRAGPRPETQTTRSGGSASTSSRKADTREAQIMAYTEATRGRSLYETHQDSIKDGRRTGDKDEERHSEKRDRHRQRESDHSDRHRDRESSRRDRQSDGRDRESDRHRDRDSEKHRHRHDRHHRHRDGSPSTSKRKKEELDDPSARAFDREKDMSLGVQINHKQRRDLLSRASDFGGRFQKGSYL</sequence>
<gene>
    <name evidence="3" type="ORF">CMQ_4154</name>
</gene>
<feature type="region of interest" description="Disordered" evidence="1">
    <location>
        <begin position="227"/>
        <end position="424"/>
    </location>
</feature>
<dbReference type="eggNOG" id="KOG4188">
    <property type="taxonomic scope" value="Eukaryota"/>
</dbReference>